<feature type="transmembrane region" description="Helical" evidence="1">
    <location>
        <begin position="70"/>
        <end position="89"/>
    </location>
</feature>
<feature type="transmembrane region" description="Helical" evidence="1">
    <location>
        <begin position="256"/>
        <end position="282"/>
    </location>
</feature>
<feature type="domain" description="Glycosyltransferase RgtA/B/C/D-like" evidence="2">
    <location>
        <begin position="156"/>
        <end position="310"/>
    </location>
</feature>
<feature type="transmembrane region" description="Helical" evidence="1">
    <location>
        <begin position="450"/>
        <end position="467"/>
    </location>
</feature>
<keyword evidence="3" id="KW-0808">Transferase</keyword>
<name>A0AA49FJ87_9PROT</name>
<feature type="transmembrane region" description="Helical" evidence="1">
    <location>
        <begin position="171"/>
        <end position="191"/>
    </location>
</feature>
<dbReference type="Proteomes" id="UP001234916">
    <property type="component" value="Chromosome"/>
</dbReference>
<protein>
    <submittedName>
        <fullName evidence="3">Glycosyltransferase family 39 protein</fullName>
        <ecNumber evidence="3">2.4.-.-</ecNumber>
    </submittedName>
</protein>
<dbReference type="AlphaFoldDB" id="A0AA49FJ87"/>
<feature type="transmembrane region" description="Helical" evidence="1">
    <location>
        <begin position="294"/>
        <end position="315"/>
    </location>
</feature>
<evidence type="ECO:0000256" key="1">
    <source>
        <dbReference type="SAM" id="Phobius"/>
    </source>
</evidence>
<sequence length="497" mass="54376">MERILKQPRFPGIATFFLTVLSYLVAEGTLLSLGRFQSLWMTAVFLGLTYSVIAYFAISKRHFGERCQEGVGFVLLCSVSLAVMSQVYLMHLTQGAPVAREIASGGELLGHMVAIDPRQIFIMDGGIDEWVYVLFRNGLTSIPYEAIPVQEKGILYLYSAAMALSGEFDTYLPVLVNWAAHVTSSLLLFAISEKTFGRKAGLLAAGLLLVFPENLYWGGSLYKDGIVAMLVLAAIHASLSVSTGGRRTHYYLTLALALYGLAFLRSGLLLAVVLAGFISVAVVGRNSIHKLAEYIVTIAAAATAFTLIFPASVMADIEGKAFVRVYGKLAGGSSHGLDTQNISYRTSKEESLIERYGGGDLSFRTMHLVPLRVAGHLLAPFPPWERRFVGDWYILPATWTILALLPYFAVGLYRSAAGGASPSMVLLIYFIFLGTAIAFAGPFIYERYRLLITPLYLAISASTFVSSSWRRRALLLLMALGFVVAAYFLWLLLRAGT</sequence>
<evidence type="ECO:0000313" key="3">
    <source>
        <dbReference type="EMBL" id="WIM05126.1"/>
    </source>
</evidence>
<evidence type="ECO:0000259" key="2">
    <source>
        <dbReference type="Pfam" id="PF13231"/>
    </source>
</evidence>
<gene>
    <name evidence="3" type="ORF">OHM77_10525</name>
</gene>
<dbReference type="Pfam" id="PF13231">
    <property type="entry name" value="PMT_2"/>
    <property type="match status" value="1"/>
</dbReference>
<dbReference type="InterPro" id="IPR038731">
    <property type="entry name" value="RgtA/B/C-like"/>
</dbReference>
<dbReference type="EC" id="2.4.-.-" evidence="3"/>
<keyword evidence="1" id="KW-1133">Transmembrane helix</keyword>
<keyword evidence="3" id="KW-0328">Glycosyltransferase</keyword>
<keyword evidence="1" id="KW-0812">Transmembrane</keyword>
<organism evidence="3">
    <name type="scientific">Candidatus Nitricoxidivorans perseverans</name>
    <dbReference type="NCBI Taxonomy" id="2975601"/>
    <lineage>
        <taxon>Bacteria</taxon>
        <taxon>Pseudomonadati</taxon>
        <taxon>Pseudomonadota</taxon>
        <taxon>Betaproteobacteria</taxon>
        <taxon>Nitrosomonadales</taxon>
        <taxon>Sterolibacteriaceae</taxon>
        <taxon>Candidatus Nitricoxidivorans</taxon>
    </lineage>
</organism>
<feature type="transmembrane region" description="Helical" evidence="1">
    <location>
        <begin position="12"/>
        <end position="33"/>
    </location>
</feature>
<feature type="transmembrane region" description="Helical" evidence="1">
    <location>
        <begin position="473"/>
        <end position="493"/>
    </location>
</feature>
<feature type="transmembrane region" description="Helical" evidence="1">
    <location>
        <begin position="39"/>
        <end position="58"/>
    </location>
</feature>
<proteinExistence type="predicted"/>
<dbReference type="EMBL" id="CP107246">
    <property type="protein sequence ID" value="WIM05126.1"/>
    <property type="molecule type" value="Genomic_DNA"/>
</dbReference>
<feature type="transmembrane region" description="Helical" evidence="1">
    <location>
        <begin position="392"/>
        <end position="413"/>
    </location>
</feature>
<dbReference type="GO" id="GO:0016757">
    <property type="term" value="F:glycosyltransferase activity"/>
    <property type="evidence" value="ECO:0007669"/>
    <property type="project" value="UniProtKB-KW"/>
</dbReference>
<accession>A0AA49FJ87</accession>
<dbReference type="KEGG" id="npv:OHM77_10525"/>
<feature type="transmembrane region" description="Helical" evidence="1">
    <location>
        <begin position="425"/>
        <end position="445"/>
    </location>
</feature>
<keyword evidence="1" id="KW-0472">Membrane</keyword>
<reference evidence="3" key="1">
    <citation type="journal article" date="2023" name="Nat. Microbiol.">
        <title>Enrichment and characterization of a nitric oxide-reducing microbial community in a continuous bioreactor.</title>
        <authorList>
            <person name="Garrido-Amador P."/>
            <person name="Stortenbeker N."/>
            <person name="Wessels H.J.C.T."/>
            <person name="Speth D.R."/>
            <person name="Garcia-Heredia I."/>
            <person name="Kartal B."/>
        </authorList>
    </citation>
    <scope>NUCLEOTIDE SEQUENCE</scope>
    <source>
        <strain evidence="3">MAG1</strain>
    </source>
</reference>
<feature type="transmembrane region" description="Helical" evidence="1">
    <location>
        <begin position="200"/>
        <end position="219"/>
    </location>
</feature>